<name>A0A6A0A629_HAELA</name>
<dbReference type="GO" id="GO:0000209">
    <property type="term" value="P:protein polyubiquitination"/>
    <property type="evidence" value="ECO:0007669"/>
    <property type="project" value="TreeGrafter"/>
</dbReference>
<accession>A0A6A0A629</accession>
<dbReference type="Proteomes" id="UP000485058">
    <property type="component" value="Unassembled WGS sequence"/>
</dbReference>
<evidence type="ECO:0000313" key="2">
    <source>
        <dbReference type="EMBL" id="GFH27968.1"/>
    </source>
</evidence>
<dbReference type="PANTHER" id="PTHR14939">
    <property type="entry name" value="F-BOX ONLY PROTEIN 22"/>
    <property type="match status" value="1"/>
</dbReference>
<dbReference type="EMBL" id="BLLF01003691">
    <property type="protein sequence ID" value="GFH27968.1"/>
    <property type="molecule type" value="Genomic_DNA"/>
</dbReference>
<evidence type="ECO:0000313" key="3">
    <source>
        <dbReference type="Proteomes" id="UP000485058"/>
    </source>
</evidence>
<feature type="non-terminal residue" evidence="2">
    <location>
        <position position="1"/>
    </location>
</feature>
<proteinExistence type="predicted"/>
<organism evidence="2 3">
    <name type="scientific">Haematococcus lacustris</name>
    <name type="common">Green alga</name>
    <name type="synonym">Haematococcus pluvialis</name>
    <dbReference type="NCBI Taxonomy" id="44745"/>
    <lineage>
        <taxon>Eukaryota</taxon>
        <taxon>Viridiplantae</taxon>
        <taxon>Chlorophyta</taxon>
        <taxon>core chlorophytes</taxon>
        <taxon>Chlorophyceae</taxon>
        <taxon>CS clade</taxon>
        <taxon>Chlamydomonadales</taxon>
        <taxon>Haematococcaceae</taxon>
        <taxon>Haematococcus</taxon>
    </lineage>
</organism>
<evidence type="ECO:0000256" key="1">
    <source>
        <dbReference type="SAM" id="MobiDB-lite"/>
    </source>
</evidence>
<reference evidence="2 3" key="1">
    <citation type="submission" date="2020-02" db="EMBL/GenBank/DDBJ databases">
        <title>Draft genome sequence of Haematococcus lacustris strain NIES-144.</title>
        <authorList>
            <person name="Morimoto D."/>
            <person name="Nakagawa S."/>
            <person name="Yoshida T."/>
            <person name="Sawayama S."/>
        </authorList>
    </citation>
    <scope>NUCLEOTIDE SEQUENCE [LARGE SCALE GENOMIC DNA]</scope>
    <source>
        <strain evidence="2 3">NIES-144</strain>
    </source>
</reference>
<dbReference type="GO" id="GO:0032436">
    <property type="term" value="P:positive regulation of proteasomal ubiquitin-dependent protein catabolic process"/>
    <property type="evidence" value="ECO:0007669"/>
    <property type="project" value="TreeGrafter"/>
</dbReference>
<feature type="region of interest" description="Disordered" evidence="1">
    <location>
        <begin position="73"/>
        <end position="108"/>
    </location>
</feature>
<feature type="compositionally biased region" description="Polar residues" evidence="1">
    <location>
        <begin position="83"/>
        <end position="92"/>
    </location>
</feature>
<comment type="caution">
    <text evidence="2">The sequence shown here is derived from an EMBL/GenBank/DDBJ whole genome shotgun (WGS) entry which is preliminary data.</text>
</comment>
<sequence>ESGVSSSGLYLYGATCLALHGDVQLDTITSMGYRAPSPRVWRIATTAGNSIMTIKLDPGQVELGADVVYIDKEDDSDSDEDQPMNQRQNRSRLANMEDPDDPESKPDDRIYMLASSKGVQAVTALVDVLDCLPPDSDEWEELLASAVVAVAADTSKALDELQPSDWEMLPLTDINEEFGSLKVGNPHLVGGGFDLRPGHRMKLMLRDSQGMKGDLQDALLSYKRKDLAALVSGESQMPPAFGMLLLSDVSRGATIYSDGNVEPRLAQSYIPVPTSGLFGGVEH</sequence>
<gene>
    <name evidence="2" type="ORF">HaLaN_26369</name>
</gene>
<dbReference type="AlphaFoldDB" id="A0A6A0A629"/>
<feature type="compositionally biased region" description="Acidic residues" evidence="1">
    <location>
        <begin position="73"/>
        <end position="82"/>
    </location>
</feature>
<keyword evidence="3" id="KW-1185">Reference proteome</keyword>
<dbReference type="PANTHER" id="PTHR14939:SF5">
    <property type="entry name" value="F-BOX ONLY PROTEIN 22"/>
    <property type="match status" value="1"/>
</dbReference>
<protein>
    <submittedName>
        <fullName evidence="2">FIST domain-containing protein</fullName>
    </submittedName>
</protein>